<dbReference type="Pfam" id="PF18657">
    <property type="entry name" value="YDG"/>
    <property type="match status" value="6"/>
</dbReference>
<comment type="subcellular location">
    <subcellularLocation>
        <location evidence="1">Cell membrane</location>
        <topology evidence="1">Single-pass type I membrane protein</topology>
    </subcellularLocation>
</comment>
<keyword evidence="7" id="KW-0547">Nucleotide-binding</keyword>
<keyword evidence="10" id="KW-1133">Transmembrane helix</keyword>
<evidence type="ECO:0000313" key="20">
    <source>
        <dbReference type="Proteomes" id="UP000284120"/>
    </source>
</evidence>
<keyword evidence="3" id="KW-1003">Cell membrane</keyword>
<evidence type="ECO:0000256" key="4">
    <source>
        <dbReference type="ARBA" id="ARBA00022679"/>
    </source>
</evidence>
<dbReference type="Proteomes" id="UP000284120">
    <property type="component" value="Unassembled WGS sequence"/>
</dbReference>
<dbReference type="InterPro" id="IPR055163">
    <property type="entry name" value="ALK/LTK-like_GRD"/>
</dbReference>
<evidence type="ECO:0000256" key="2">
    <source>
        <dbReference type="ARBA" id="ARBA00011902"/>
    </source>
</evidence>
<keyword evidence="20" id="KW-1185">Reference proteome</keyword>
<dbReference type="SUPFAM" id="SSF51126">
    <property type="entry name" value="Pectin lyase-like"/>
    <property type="match status" value="1"/>
</dbReference>
<dbReference type="InterPro" id="IPR026341">
    <property type="entry name" value="T9SS_type_B"/>
</dbReference>
<evidence type="ECO:0000259" key="17">
    <source>
        <dbReference type="Pfam" id="PF18657"/>
    </source>
</evidence>
<evidence type="ECO:0000256" key="5">
    <source>
        <dbReference type="ARBA" id="ARBA00022692"/>
    </source>
</evidence>
<feature type="domain" description="YDG" evidence="17">
    <location>
        <begin position="1477"/>
        <end position="1552"/>
    </location>
</feature>
<dbReference type="EC" id="2.7.10.1" evidence="2"/>
<feature type="domain" description="YDG" evidence="17">
    <location>
        <begin position="1560"/>
        <end position="1637"/>
    </location>
</feature>
<feature type="domain" description="YDG" evidence="17">
    <location>
        <begin position="1311"/>
        <end position="1387"/>
    </location>
</feature>
<protein>
    <recommendedName>
        <fullName evidence="2">receptor protein-tyrosine kinase</fullName>
        <ecNumber evidence="2">2.7.10.1</ecNumber>
    </recommendedName>
</protein>
<feature type="domain" description="YDG" evidence="17">
    <location>
        <begin position="1394"/>
        <end position="1470"/>
    </location>
</feature>
<feature type="domain" description="MBG" evidence="18">
    <location>
        <begin position="1722"/>
        <end position="1796"/>
    </location>
</feature>
<dbReference type="Pfam" id="PF18676">
    <property type="entry name" value="MBG_2"/>
    <property type="match status" value="2"/>
</dbReference>
<evidence type="ECO:0000259" key="18">
    <source>
        <dbReference type="Pfam" id="PF18676"/>
    </source>
</evidence>
<dbReference type="Pfam" id="PF12810">
    <property type="entry name" value="ALK_LTK_GRD"/>
    <property type="match status" value="1"/>
</dbReference>
<name>A0A3S3PVD2_9SPHI</name>
<feature type="domain" description="MBG" evidence="18">
    <location>
        <begin position="1647"/>
        <end position="1715"/>
    </location>
</feature>
<keyword evidence="8" id="KW-0418">Kinase</keyword>
<keyword evidence="13" id="KW-1015">Disulfide bond</keyword>
<evidence type="ECO:0000256" key="7">
    <source>
        <dbReference type="ARBA" id="ARBA00022741"/>
    </source>
</evidence>
<dbReference type="InterPro" id="IPR041286">
    <property type="entry name" value="MBG_2"/>
</dbReference>
<evidence type="ECO:0000256" key="14">
    <source>
        <dbReference type="ARBA" id="ARBA00023170"/>
    </source>
</evidence>
<evidence type="ECO:0000259" key="16">
    <source>
        <dbReference type="Pfam" id="PF12810"/>
    </source>
</evidence>
<dbReference type="NCBIfam" id="TIGR04131">
    <property type="entry name" value="Bac_Flav_CTERM"/>
    <property type="match status" value="1"/>
</dbReference>
<dbReference type="RefSeq" id="WP_113645726.1">
    <property type="nucleotide sequence ID" value="NZ_QMHN01000001.1"/>
</dbReference>
<evidence type="ECO:0000256" key="15">
    <source>
        <dbReference type="ARBA" id="ARBA00023180"/>
    </source>
</evidence>
<evidence type="ECO:0000256" key="3">
    <source>
        <dbReference type="ARBA" id="ARBA00022475"/>
    </source>
</evidence>
<keyword evidence="12" id="KW-0829">Tyrosine-protein kinase</keyword>
<keyword evidence="15" id="KW-0325">Glycoprotein</keyword>
<dbReference type="Gene3D" id="3.30.160.710">
    <property type="match status" value="1"/>
</dbReference>
<comment type="caution">
    <text evidence="19">The sequence shown here is derived from an EMBL/GenBank/DDBJ whole genome shotgun (WGS) entry which is preliminary data.</text>
</comment>
<evidence type="ECO:0000256" key="13">
    <source>
        <dbReference type="ARBA" id="ARBA00023157"/>
    </source>
</evidence>
<dbReference type="InterPro" id="IPR013783">
    <property type="entry name" value="Ig-like_fold"/>
</dbReference>
<evidence type="ECO:0000256" key="11">
    <source>
        <dbReference type="ARBA" id="ARBA00023136"/>
    </source>
</evidence>
<keyword evidence="11" id="KW-0472">Membrane</keyword>
<sequence length="1970" mass="201263">MKKILLLGYFFLFSMMVYSQDVWLQNHFSPNSGFRLSNAENVTVLVNNNSGVIMASNTITVKYQVDNGTVVSQLLSSNLTAGASWNFTFTTKADLSAFGAHIIKVWVERPGDVNSLNNELTWTVNNTCIEMNQPANVSVCNGINTSIINFTSNLANVGYTWTNSNPAIGLAASGLDGIPSFTAVNTGTSPITSTVTVRPHYSISQTFNYTGAMQTFVVPQGITKIKIDARGAQGQSAIYNQPGTKPDDLGGKGGRVIAEYPVTPGQTIYVLVGGSNGYNGGGTGGGSIAQPKGGGASDIRIGGTALTNRVIVAGGGGGGGNNCSNNPEPGGAGGELIGAFGWQCGNQTGTAVGQGGTQTEGGAAGTSPATAGVLGIGGNAGGQGTASGGGGGGYYGGGGAAYGGGGGGSSYTDALAISVQHTQGFQDNDGQIMISYFNDECGAAYDKTFVYTINPTPTVVIPTDQNVLAGVKTKAVNFSSPTTGGNITYEWTNDMPAIGLAASGTGNIPAFVVNNNTNAPLTANITVTPKFTDGFSATSCNGVPQTFKITAKALMPDANGIIYVKKGSNGTGESWASPIAELADALVAAKNLNAATPAKVKQVWVASGTYQPMYSPEDGSNFGIDNGRDNAFLLVKDVKVYGGFAGNETTLQQRDLSIVANHSILSGDFNNDDVVTGSGATLSFAGNGENAYHVLLSVGDVGTAELNGFVVSGGNGNGSNITVSTLSIQQKDGAGMNITASSPIVANCIIQYNHVQTGLGGAIYIGTPNGAITAAPIISNSKFLNNRSTNFPGQGWGDEGAGAMYNVNSNPTITQCSFIGNLVTGDRFGGAIVNLYSEAQFNNVTISNNASLGTFGGAGGLANLGNKTVILNNVILTGNSAGANGGAIFNNSGAVSVLNNVLISGNVANNGAAIYNSNSSPVLTNVTISGNQANVNGTIYNTNTSLPQLQNTVVFGNSSGIVNNSGADVPVYRNSLVQDANGAGLITFNGTANDLFISPLSPALSTAGDYRPKVGSAMINAGDQTLFAGLNASTKDLDGNLRLVGSNIDLGPYEATIQSQTITATNLSKTYGDADFEPGATASSGLTVSYLSADNNIAEAYQDASDSNKWKLKIKKAGTVNITASQAGGNGYSAAPDQVFVLTIQPKVLTISATGNHKVYDAATIATVNLSSDALTGDVLSLAYTSATFNTENVGNNIPVTVNGITISGTSAANYTFNTMASATANITPFALTVSAMGNDRAYNATNVATVNLSSNAFAGDNLTLGYTLATFNDKNVANGKPISVSGINLSGTDSGNYTFNATTSTTANITPFALTVSAMGNDRAYNATNNATVNLSNNAFAGDNLILNYIAATFNDKNVANGKPISVSGISLSGTDSGNYTFNATTSTTANITPFALTISAAANSRVYNAANNATVNLSSNAFAGDNLILNYSAATFNDKTVANGKTVSVSGISLSGTDAGNYTFNTTTSTSANITPYALTILATANSRVYNAANNAAVNLSNNAFAGDNITVAYISATFNNKTVANNKPVSVSGISLSGTDAGNYTFNTTANATANITPFALTISANANNKVYNGNADATASLSHNGFAGDALIANYTAASFDNRNVGNSKTVSVSGISLSGTDAGNYTFNATATATAAITPATLNIVAQAKAKTYGDADPALTYTSTGLVGSDALAGSLTRAAGENVNTYAITQGSLSAGTNYMVTFTGSNLVINKANLTVTAANAAKCFGQTNPSFALNYSGFKLNDNDNSLTSKPQATTAATISSAAGNYPITVSGGSSANYTLVYTNGTLRIDALPNVSITPSRTGAIGKGLTLQLVASGGTNYSWANAQGMISGQNSANLTIRPSTNTTYTVTVTNANGCSSTASYAVIVADDLSILSATNILSPNGDGINDVWKVDNLDLYPQAVVRIFDKAGRIVYTKKGYDNTWDGTYNGQPLAENTYYYIIDLEAGKVLRGYITLVRDR</sequence>
<keyword evidence="5" id="KW-0812">Transmembrane</keyword>
<feature type="domain" description="ALK/LTK-like glycine-rich" evidence="16">
    <location>
        <begin position="226"/>
        <end position="429"/>
    </location>
</feature>
<keyword evidence="4" id="KW-0808">Transferase</keyword>
<proteinExistence type="predicted"/>
<accession>A0A3S3PVD2</accession>
<evidence type="ECO:0000313" key="19">
    <source>
        <dbReference type="EMBL" id="RWU10232.1"/>
    </source>
</evidence>
<dbReference type="GO" id="GO:0004714">
    <property type="term" value="F:transmembrane receptor protein tyrosine kinase activity"/>
    <property type="evidence" value="ECO:0007669"/>
    <property type="project" value="UniProtKB-EC"/>
</dbReference>
<evidence type="ECO:0000256" key="9">
    <source>
        <dbReference type="ARBA" id="ARBA00022840"/>
    </source>
</evidence>
<organism evidence="19 20">
    <name type="scientific">Pedobacter chitinilyticus</name>
    <dbReference type="NCBI Taxonomy" id="2233776"/>
    <lineage>
        <taxon>Bacteria</taxon>
        <taxon>Pseudomonadati</taxon>
        <taxon>Bacteroidota</taxon>
        <taxon>Sphingobacteriia</taxon>
        <taxon>Sphingobacteriales</taxon>
        <taxon>Sphingobacteriaceae</taxon>
        <taxon>Pedobacter</taxon>
    </lineage>
</organism>
<dbReference type="GO" id="GO:0005886">
    <property type="term" value="C:plasma membrane"/>
    <property type="evidence" value="ECO:0007669"/>
    <property type="project" value="UniProtKB-SubCell"/>
</dbReference>
<evidence type="ECO:0000256" key="8">
    <source>
        <dbReference type="ARBA" id="ARBA00022777"/>
    </source>
</evidence>
<dbReference type="EMBL" id="SAYW01000001">
    <property type="protein sequence ID" value="RWU10232.1"/>
    <property type="molecule type" value="Genomic_DNA"/>
</dbReference>
<dbReference type="Gene3D" id="2.60.40.10">
    <property type="entry name" value="Immunoglobulins"/>
    <property type="match status" value="1"/>
</dbReference>
<dbReference type="Pfam" id="PF13585">
    <property type="entry name" value="CHU_C"/>
    <property type="match status" value="1"/>
</dbReference>
<feature type="domain" description="YDG" evidence="17">
    <location>
        <begin position="1145"/>
        <end position="1220"/>
    </location>
</feature>
<keyword evidence="9" id="KW-0067">ATP-binding</keyword>
<dbReference type="OrthoDB" id="355609at2"/>
<dbReference type="InterPro" id="IPR041248">
    <property type="entry name" value="YDG"/>
</dbReference>
<keyword evidence="6" id="KW-0732">Signal</keyword>
<dbReference type="GO" id="GO:0005524">
    <property type="term" value="F:ATP binding"/>
    <property type="evidence" value="ECO:0007669"/>
    <property type="project" value="UniProtKB-KW"/>
</dbReference>
<feature type="domain" description="YDG" evidence="17">
    <location>
        <begin position="1228"/>
        <end position="1304"/>
    </location>
</feature>
<evidence type="ECO:0000256" key="10">
    <source>
        <dbReference type="ARBA" id="ARBA00022989"/>
    </source>
</evidence>
<reference evidence="19 20" key="1">
    <citation type="submission" date="2018-06" db="EMBL/GenBank/DDBJ databases">
        <title>Pedobacter endophyticus sp. nov., an endophytic bacterium isolated from a leaf of Triticum aestivum.</title>
        <authorList>
            <person name="Zhang L."/>
        </authorList>
    </citation>
    <scope>NUCLEOTIDE SEQUENCE [LARGE SCALE GENOMIC DNA]</scope>
    <source>
        <strain evidence="19 20">CM134L-2</strain>
    </source>
</reference>
<gene>
    <name evidence="19" type="ORF">DPV69_02490</name>
</gene>
<evidence type="ECO:0000256" key="1">
    <source>
        <dbReference type="ARBA" id="ARBA00004251"/>
    </source>
</evidence>
<evidence type="ECO:0000256" key="6">
    <source>
        <dbReference type="ARBA" id="ARBA00022729"/>
    </source>
</evidence>
<dbReference type="InterPro" id="IPR011050">
    <property type="entry name" value="Pectin_lyase_fold/virulence"/>
</dbReference>
<keyword evidence="14" id="KW-0675">Receptor</keyword>
<evidence type="ECO:0000256" key="12">
    <source>
        <dbReference type="ARBA" id="ARBA00023137"/>
    </source>
</evidence>